<reference evidence="3 4" key="1">
    <citation type="submission" date="2019-01" db="EMBL/GenBank/DDBJ databases">
        <title>Egibacter rhizosphaerae EGI 80759T.</title>
        <authorList>
            <person name="Chen D.-D."/>
            <person name="Tian Y."/>
            <person name="Jiao J.-Y."/>
            <person name="Zhang X.-T."/>
            <person name="Zhang Y.-G."/>
            <person name="Zhang Y."/>
            <person name="Xiao M."/>
            <person name="Shu W.-S."/>
            <person name="Li W.-J."/>
        </authorList>
    </citation>
    <scope>NUCLEOTIDE SEQUENCE [LARGE SCALE GENOMIC DNA]</scope>
    <source>
        <strain evidence="3 4">EGI 80759</strain>
    </source>
</reference>
<dbReference type="Gene3D" id="3.90.180.10">
    <property type="entry name" value="Medium-chain alcohol dehydrogenases, catalytic domain"/>
    <property type="match status" value="1"/>
</dbReference>
<dbReference type="SUPFAM" id="SSF51735">
    <property type="entry name" value="NAD(P)-binding Rossmann-fold domains"/>
    <property type="match status" value="1"/>
</dbReference>
<sequence length="328" mass="33976">MRAAIATHGSHDDPLGALEVRDHPEPDPPDGWEVVHVRAASLNHHDVATLRGIATSPDNLPIVLGTDAAGVTEDGREVVCHAVAPKPGTDVPGSGPHDETDVFGRFCLLSEIFDGTHAERVAVPHGNLLAKPPELSFAQAACLPTAWLTAYRMLFVKGGARPGQSVLVQGAGGGVATAAIVLGHAAGLRVHVASRHEDKRARALELGAVNAVEPGGRLTERVDVVIETVGEATFDHSLKALAAGGAVVVAGATTGPNPPAALHRVFAKQLRVLGSTMGTRDEFEALIGLLAASGARPVIDATYGLEDATTAYRRMVDGDLFGKAVLLP</sequence>
<protein>
    <submittedName>
        <fullName evidence="3">Zn-dependent oxidoreductase</fullName>
    </submittedName>
</protein>
<proteinExistence type="predicted"/>
<dbReference type="PANTHER" id="PTHR45033:SF3">
    <property type="entry name" value="DEHYDROGENASE, PUTATIVE (AFU_ORTHOLOGUE AFUA_2G13270)-RELATED"/>
    <property type="match status" value="1"/>
</dbReference>
<dbReference type="Pfam" id="PF00107">
    <property type="entry name" value="ADH_zinc_N"/>
    <property type="match status" value="1"/>
</dbReference>
<dbReference type="InterPro" id="IPR052711">
    <property type="entry name" value="Zinc_ADH-like"/>
</dbReference>
<dbReference type="Pfam" id="PF08240">
    <property type="entry name" value="ADH_N"/>
    <property type="match status" value="1"/>
</dbReference>
<dbReference type="InterPro" id="IPR036291">
    <property type="entry name" value="NAD(P)-bd_dom_sf"/>
</dbReference>
<dbReference type="GO" id="GO:0016491">
    <property type="term" value="F:oxidoreductase activity"/>
    <property type="evidence" value="ECO:0007669"/>
    <property type="project" value="InterPro"/>
</dbReference>
<dbReference type="EMBL" id="CP036402">
    <property type="protein sequence ID" value="QBI21700.1"/>
    <property type="molecule type" value="Genomic_DNA"/>
</dbReference>
<feature type="region of interest" description="Disordered" evidence="1">
    <location>
        <begin position="1"/>
        <end position="30"/>
    </location>
</feature>
<evidence type="ECO:0000313" key="4">
    <source>
        <dbReference type="Proteomes" id="UP000291469"/>
    </source>
</evidence>
<evidence type="ECO:0000313" key="3">
    <source>
        <dbReference type="EMBL" id="QBI21700.1"/>
    </source>
</evidence>
<dbReference type="OrthoDB" id="9787435at2"/>
<dbReference type="InterPro" id="IPR013149">
    <property type="entry name" value="ADH-like_C"/>
</dbReference>
<dbReference type="InterPro" id="IPR011032">
    <property type="entry name" value="GroES-like_sf"/>
</dbReference>
<gene>
    <name evidence="3" type="ORF">ER308_20430</name>
</gene>
<name>A0A411YKJ1_9ACTN</name>
<dbReference type="InterPro" id="IPR020843">
    <property type="entry name" value="ER"/>
</dbReference>
<dbReference type="RefSeq" id="WP_131156692.1">
    <property type="nucleotide sequence ID" value="NZ_CP036402.1"/>
</dbReference>
<dbReference type="KEGG" id="erz:ER308_20430"/>
<dbReference type="SUPFAM" id="SSF50129">
    <property type="entry name" value="GroES-like"/>
    <property type="match status" value="1"/>
</dbReference>
<dbReference type="PANTHER" id="PTHR45033">
    <property type="match status" value="1"/>
</dbReference>
<dbReference type="InterPro" id="IPR013154">
    <property type="entry name" value="ADH-like_N"/>
</dbReference>
<accession>A0A411YKJ1</accession>
<evidence type="ECO:0000256" key="1">
    <source>
        <dbReference type="SAM" id="MobiDB-lite"/>
    </source>
</evidence>
<dbReference type="Proteomes" id="UP000291469">
    <property type="component" value="Chromosome"/>
</dbReference>
<keyword evidence="4" id="KW-1185">Reference proteome</keyword>
<feature type="domain" description="Enoyl reductase (ER)" evidence="2">
    <location>
        <begin position="13"/>
        <end position="326"/>
    </location>
</feature>
<evidence type="ECO:0000259" key="2">
    <source>
        <dbReference type="SMART" id="SM00829"/>
    </source>
</evidence>
<dbReference type="AlphaFoldDB" id="A0A411YKJ1"/>
<dbReference type="SMART" id="SM00829">
    <property type="entry name" value="PKS_ER"/>
    <property type="match status" value="1"/>
</dbReference>
<feature type="compositionally biased region" description="Basic and acidic residues" evidence="1">
    <location>
        <begin position="9"/>
        <end position="26"/>
    </location>
</feature>
<organism evidence="3 4">
    <name type="scientific">Egibacter rhizosphaerae</name>
    <dbReference type="NCBI Taxonomy" id="1670831"/>
    <lineage>
        <taxon>Bacteria</taxon>
        <taxon>Bacillati</taxon>
        <taxon>Actinomycetota</taxon>
        <taxon>Nitriliruptoria</taxon>
        <taxon>Egibacterales</taxon>
        <taxon>Egibacteraceae</taxon>
        <taxon>Egibacter</taxon>
    </lineage>
</organism>